<reference evidence="1 2" key="1">
    <citation type="journal article" date="2024" name="Science">
        <title>Giant polyketide synthase enzymes in the biosynthesis of giant marine polyether toxins.</title>
        <authorList>
            <person name="Fallon T.R."/>
            <person name="Shende V.V."/>
            <person name="Wierzbicki I.H."/>
            <person name="Pendleton A.L."/>
            <person name="Watervoot N.F."/>
            <person name="Auber R.P."/>
            <person name="Gonzalez D.J."/>
            <person name="Wisecaver J.H."/>
            <person name="Moore B.S."/>
        </authorList>
    </citation>
    <scope>NUCLEOTIDE SEQUENCE [LARGE SCALE GENOMIC DNA]</scope>
    <source>
        <strain evidence="1 2">12B1</strain>
    </source>
</reference>
<dbReference type="InterPro" id="IPR001451">
    <property type="entry name" value="Hexapep"/>
</dbReference>
<name>A0AB34K6G2_PRYPA</name>
<gene>
    <name evidence="1" type="ORF">AB1Y20_000995</name>
</gene>
<proteinExistence type="predicted"/>
<dbReference type="InterPro" id="IPR047324">
    <property type="entry name" value="LbH_gamma_CA-like"/>
</dbReference>
<dbReference type="EMBL" id="JBGBPQ010000001">
    <property type="protein sequence ID" value="KAL1530073.1"/>
    <property type="molecule type" value="Genomic_DNA"/>
</dbReference>
<dbReference type="CDD" id="cd04645">
    <property type="entry name" value="LbH_gamma_CA_like"/>
    <property type="match status" value="1"/>
</dbReference>
<protein>
    <recommendedName>
        <fullName evidence="3">Carbonic anhydrase</fullName>
    </recommendedName>
</protein>
<dbReference type="PANTHER" id="PTHR13061:SF29">
    <property type="entry name" value="GAMMA CARBONIC ANHYDRASE-LIKE 1, MITOCHONDRIAL-RELATED"/>
    <property type="match status" value="1"/>
</dbReference>
<evidence type="ECO:0000313" key="2">
    <source>
        <dbReference type="Proteomes" id="UP001515480"/>
    </source>
</evidence>
<dbReference type="InterPro" id="IPR011004">
    <property type="entry name" value="Trimer_LpxA-like_sf"/>
</dbReference>
<evidence type="ECO:0000313" key="1">
    <source>
        <dbReference type="EMBL" id="KAL1530073.1"/>
    </source>
</evidence>
<dbReference type="InterPro" id="IPR050484">
    <property type="entry name" value="Transf_Hexapept/Carb_Anhydrase"/>
</dbReference>
<sequence>MLYSLGRAVPSLGPSCWVAPTASVIGRVILKDDSSVWFGATLRGDNELITIGERSNIQDNAVLHVDSGAPLTIGDDVTVGHQAMLHGCTIGNNTLIGMGATVLNHAVVGNNCIVGANSLISEGKIIPDGSLVIGTPGKVVRQLTEEQIAVNKMSAAHYVENAAHYREQLRQVSASDVMPRL</sequence>
<dbReference type="Pfam" id="PF00132">
    <property type="entry name" value="Hexapep"/>
    <property type="match status" value="1"/>
</dbReference>
<dbReference type="Gene3D" id="2.160.10.10">
    <property type="entry name" value="Hexapeptide repeat proteins"/>
    <property type="match status" value="1"/>
</dbReference>
<dbReference type="SUPFAM" id="SSF51161">
    <property type="entry name" value="Trimeric LpxA-like enzymes"/>
    <property type="match status" value="1"/>
</dbReference>
<organism evidence="1 2">
    <name type="scientific">Prymnesium parvum</name>
    <name type="common">Toxic golden alga</name>
    <dbReference type="NCBI Taxonomy" id="97485"/>
    <lineage>
        <taxon>Eukaryota</taxon>
        <taxon>Haptista</taxon>
        <taxon>Haptophyta</taxon>
        <taxon>Prymnesiophyceae</taxon>
        <taxon>Prymnesiales</taxon>
        <taxon>Prymnesiaceae</taxon>
        <taxon>Prymnesium</taxon>
    </lineage>
</organism>
<accession>A0AB34K6G2</accession>
<dbReference type="AlphaFoldDB" id="A0AB34K6G2"/>
<evidence type="ECO:0008006" key="3">
    <source>
        <dbReference type="Google" id="ProtNLM"/>
    </source>
</evidence>
<keyword evidence="2" id="KW-1185">Reference proteome</keyword>
<dbReference type="Proteomes" id="UP001515480">
    <property type="component" value="Unassembled WGS sequence"/>
</dbReference>
<comment type="caution">
    <text evidence="1">The sequence shown here is derived from an EMBL/GenBank/DDBJ whole genome shotgun (WGS) entry which is preliminary data.</text>
</comment>
<dbReference type="PANTHER" id="PTHR13061">
    <property type="entry name" value="DYNACTIN SUBUNIT P25"/>
    <property type="match status" value="1"/>
</dbReference>